<evidence type="ECO:0000256" key="2">
    <source>
        <dbReference type="SAM" id="SignalP"/>
    </source>
</evidence>
<protein>
    <submittedName>
        <fullName evidence="4">T9SS type A sorting domain-containing protein</fullName>
    </submittedName>
</protein>
<evidence type="ECO:0000256" key="1">
    <source>
        <dbReference type="ARBA" id="ARBA00022729"/>
    </source>
</evidence>
<name>A0A5R8WMC8_9BACT</name>
<evidence type="ECO:0000313" key="5">
    <source>
        <dbReference type="Proteomes" id="UP000305517"/>
    </source>
</evidence>
<dbReference type="InterPro" id="IPR028994">
    <property type="entry name" value="Integrin_alpha_N"/>
</dbReference>
<feature type="signal peptide" evidence="2">
    <location>
        <begin position="1"/>
        <end position="30"/>
    </location>
</feature>
<accession>A0A5R8WMC8</accession>
<feature type="chain" id="PRO_5024364801" evidence="2">
    <location>
        <begin position="31"/>
        <end position="620"/>
    </location>
</feature>
<dbReference type="Pfam" id="PF13517">
    <property type="entry name" value="FG-GAP_3"/>
    <property type="match status" value="1"/>
</dbReference>
<dbReference type="PANTHER" id="PTHR44103">
    <property type="entry name" value="PROPROTEIN CONVERTASE P"/>
    <property type="match status" value="1"/>
</dbReference>
<evidence type="ECO:0000313" key="4">
    <source>
        <dbReference type="EMBL" id="TLM90047.1"/>
    </source>
</evidence>
<organism evidence="4 5">
    <name type="scientific">Hymenobacter jeollabukensis</name>
    <dbReference type="NCBI Taxonomy" id="2025313"/>
    <lineage>
        <taxon>Bacteria</taxon>
        <taxon>Pseudomonadati</taxon>
        <taxon>Bacteroidota</taxon>
        <taxon>Cytophagia</taxon>
        <taxon>Cytophagales</taxon>
        <taxon>Hymenobacteraceae</taxon>
        <taxon>Hymenobacter</taxon>
    </lineage>
</organism>
<dbReference type="SUPFAM" id="SSF81296">
    <property type="entry name" value="E set domains"/>
    <property type="match status" value="1"/>
</dbReference>
<proteinExistence type="predicted"/>
<dbReference type="InterPro" id="IPR026444">
    <property type="entry name" value="Secre_tail"/>
</dbReference>
<dbReference type="InterPro" id="IPR014756">
    <property type="entry name" value="Ig_E-set"/>
</dbReference>
<dbReference type="PANTHER" id="PTHR44103:SF1">
    <property type="entry name" value="PROPROTEIN CONVERTASE P"/>
    <property type="match status" value="1"/>
</dbReference>
<dbReference type="NCBIfam" id="TIGR04183">
    <property type="entry name" value="Por_Secre_tail"/>
    <property type="match status" value="1"/>
</dbReference>
<sequence>MANVFASAQNHIRRAALAGFLGLLGTAAHAQTISSFSPQGGVTGTQITISGLALGSTSAVLLNGQPMPIVSKGATQVVVKIPAAASSGKILLVSTVGGVSTSAVSSNVLFATRSSIGTYLPQVGSSAVIAASGTTAGQYSTPTFADLNNDGAQDLLVGYADGTIKSYTYNTGTNTFGAAVTLTNTTNSTVFTTVAGSAGNYAKPTATDLDGDGLLDLLVGTGTNQTLARYEQTAAGAATFGAQQLLTASYTGTPATFANIDMGYNFPRPVVTDLDGNGKLDLIVGDDNGMLARFEQIDNTTNAGKFSTLTGSSAAGYSYLKLSTGSTIDVGFTSKPQVTDLDGDGKIDLLVGNRAGNVQRFEQSATNGLAFTDLGTVAYTSTNTPIKVGTAGTDNNYAAPAIGDFDGDGIEDLAIGSNDGAILRFEQAIVTPTPLPVVLSSFSGQATPAGVKLSWTTALEKNSAAFYVERATDGKTFVTVGEVAAAGNSTTARSYQFLDASAAAVATRYYRLRQVDQDGTADYSAIVTVTTRATVAGPGAEAYPNPFTDALYVALPAGTEPQAARAELLNLAGQPVFSAKLQLQVTPQQLSGLPATLAPGLYVLRLTTATGSTTQRITRR</sequence>
<dbReference type="InterPro" id="IPR013783">
    <property type="entry name" value="Ig-like_fold"/>
</dbReference>
<dbReference type="InterPro" id="IPR013517">
    <property type="entry name" value="FG-GAP"/>
</dbReference>
<dbReference type="InterPro" id="IPR002909">
    <property type="entry name" value="IPT_dom"/>
</dbReference>
<dbReference type="Pfam" id="PF01833">
    <property type="entry name" value="TIG"/>
    <property type="match status" value="1"/>
</dbReference>
<dbReference type="SUPFAM" id="SSF69318">
    <property type="entry name" value="Integrin alpha N-terminal domain"/>
    <property type="match status" value="1"/>
</dbReference>
<dbReference type="Gene3D" id="2.130.10.130">
    <property type="entry name" value="Integrin alpha, N-terminal"/>
    <property type="match status" value="2"/>
</dbReference>
<dbReference type="Gene3D" id="2.60.40.10">
    <property type="entry name" value="Immunoglobulins"/>
    <property type="match status" value="1"/>
</dbReference>
<dbReference type="AlphaFoldDB" id="A0A5R8WMC8"/>
<dbReference type="RefSeq" id="WP_138080047.1">
    <property type="nucleotide sequence ID" value="NZ_VAJM01000010.1"/>
</dbReference>
<keyword evidence="1 2" id="KW-0732">Signal</keyword>
<dbReference type="Proteomes" id="UP000305517">
    <property type="component" value="Unassembled WGS sequence"/>
</dbReference>
<keyword evidence="5" id="KW-1185">Reference proteome</keyword>
<dbReference type="EMBL" id="VAJM01000010">
    <property type="protein sequence ID" value="TLM90047.1"/>
    <property type="molecule type" value="Genomic_DNA"/>
</dbReference>
<dbReference type="OrthoDB" id="9816120at2"/>
<reference evidence="4 5" key="1">
    <citation type="submission" date="2019-05" db="EMBL/GenBank/DDBJ databases">
        <title>Hymenobacter edaphi sp. nov., isolated from abandoned arsenic-contaminated farmland soil.</title>
        <authorList>
            <person name="Nie L."/>
        </authorList>
    </citation>
    <scope>NUCLEOTIDE SEQUENCE [LARGE SCALE GENOMIC DNA]</scope>
    <source>
        <strain evidence="4 5">1-3-3-8</strain>
    </source>
</reference>
<gene>
    <name evidence="4" type="ORF">FDY95_18680</name>
</gene>
<feature type="domain" description="IPT/TIG" evidence="3">
    <location>
        <begin position="32"/>
        <end position="110"/>
    </location>
</feature>
<comment type="caution">
    <text evidence="4">The sequence shown here is derived from an EMBL/GenBank/DDBJ whole genome shotgun (WGS) entry which is preliminary data.</text>
</comment>
<evidence type="ECO:0000259" key="3">
    <source>
        <dbReference type="Pfam" id="PF01833"/>
    </source>
</evidence>